<dbReference type="AlphaFoldDB" id="G0USX9"/>
<protein>
    <submittedName>
        <fullName evidence="2">Uncharacterized protein</fullName>
    </submittedName>
</protein>
<evidence type="ECO:0000313" key="2">
    <source>
        <dbReference type="EMBL" id="CCC92492.1"/>
    </source>
</evidence>
<gene>
    <name evidence="2" type="ORF">TCIL3000_8_7200</name>
</gene>
<feature type="transmembrane region" description="Helical" evidence="1">
    <location>
        <begin position="37"/>
        <end position="56"/>
    </location>
</feature>
<reference evidence="2" key="1">
    <citation type="journal article" date="2012" name="Proc. Natl. Acad. Sci. U.S.A.">
        <title>Antigenic diversity is generated by distinct evolutionary mechanisms in African trypanosome species.</title>
        <authorList>
            <person name="Jackson A.P."/>
            <person name="Berry A."/>
            <person name="Aslett M."/>
            <person name="Allison H.C."/>
            <person name="Burton P."/>
            <person name="Vavrova-Anderson J."/>
            <person name="Brown R."/>
            <person name="Browne H."/>
            <person name="Corton N."/>
            <person name="Hauser H."/>
            <person name="Gamble J."/>
            <person name="Gilderthorp R."/>
            <person name="Marcello L."/>
            <person name="McQuillan J."/>
            <person name="Otto T.D."/>
            <person name="Quail M.A."/>
            <person name="Sanders M.J."/>
            <person name="van Tonder A."/>
            <person name="Ginger M.L."/>
            <person name="Field M.C."/>
            <person name="Barry J.D."/>
            <person name="Hertz-Fowler C."/>
            <person name="Berriman M."/>
        </authorList>
    </citation>
    <scope>NUCLEOTIDE SEQUENCE</scope>
    <source>
        <strain evidence="2">IL3000</strain>
    </source>
</reference>
<dbReference type="EMBL" id="HE575321">
    <property type="protein sequence ID" value="CCC92492.1"/>
    <property type="molecule type" value="Genomic_DNA"/>
</dbReference>
<feature type="transmembrane region" description="Helical" evidence="1">
    <location>
        <begin position="62"/>
        <end position="85"/>
    </location>
</feature>
<keyword evidence="1" id="KW-0472">Membrane</keyword>
<organism evidence="2">
    <name type="scientific">Trypanosoma congolense (strain IL3000)</name>
    <dbReference type="NCBI Taxonomy" id="1068625"/>
    <lineage>
        <taxon>Eukaryota</taxon>
        <taxon>Discoba</taxon>
        <taxon>Euglenozoa</taxon>
        <taxon>Kinetoplastea</taxon>
        <taxon>Metakinetoplastina</taxon>
        <taxon>Trypanosomatida</taxon>
        <taxon>Trypanosomatidae</taxon>
        <taxon>Trypanosoma</taxon>
        <taxon>Nannomonas</taxon>
    </lineage>
</organism>
<evidence type="ECO:0000256" key="1">
    <source>
        <dbReference type="SAM" id="Phobius"/>
    </source>
</evidence>
<keyword evidence="1" id="KW-0812">Transmembrane</keyword>
<proteinExistence type="predicted"/>
<accession>G0USX9</accession>
<sequence>MAGAVGGVREAAVVVMQKIRVGSVLVLHRSNINIVPLIRLLTFVVVVIVFFTQLYICASTALVLFPFFFFLFLVVVAAGWLFVCFRSRQHGSCFNFPSCGLYLTTF</sequence>
<keyword evidence="1" id="KW-1133">Transmembrane helix</keyword>
<name>G0USX9_TRYCI</name>